<dbReference type="PANTHER" id="PTHR43493">
    <property type="entry name" value="DNA GYRASE/TOPOISOMERASE SUBUNIT A"/>
    <property type="match status" value="1"/>
</dbReference>
<evidence type="ECO:0000259" key="6">
    <source>
        <dbReference type="PROSITE" id="PS52040"/>
    </source>
</evidence>
<evidence type="ECO:0000313" key="7">
    <source>
        <dbReference type="EMBL" id="CAI9558749.1"/>
    </source>
</evidence>
<comment type="caution">
    <text evidence="7">The sequence shown here is derived from an EMBL/GenBank/DDBJ whole genome shotgun (WGS) entry which is preliminary data.</text>
</comment>
<feature type="active site" description="O-(5'-phospho-DNA)-tyrosine intermediate" evidence="5">
    <location>
        <position position="90"/>
    </location>
</feature>
<dbReference type="InterPro" id="IPR002205">
    <property type="entry name" value="Topo_IIA_dom_A"/>
</dbReference>
<organism evidence="7 8">
    <name type="scientific">Staurois parvus</name>
    <dbReference type="NCBI Taxonomy" id="386267"/>
    <lineage>
        <taxon>Eukaryota</taxon>
        <taxon>Metazoa</taxon>
        <taxon>Chordata</taxon>
        <taxon>Craniata</taxon>
        <taxon>Vertebrata</taxon>
        <taxon>Euteleostomi</taxon>
        <taxon>Amphibia</taxon>
        <taxon>Batrachia</taxon>
        <taxon>Anura</taxon>
        <taxon>Neobatrachia</taxon>
        <taxon>Ranoidea</taxon>
        <taxon>Ranidae</taxon>
        <taxon>Staurois</taxon>
    </lineage>
</organism>
<dbReference type="InterPro" id="IPR050220">
    <property type="entry name" value="Type_II_DNA_Topoisomerases"/>
</dbReference>
<keyword evidence="2 5" id="KW-0799">Topoisomerase</keyword>
<dbReference type="PROSITE" id="PS52040">
    <property type="entry name" value="TOPO_IIA"/>
    <property type="match status" value="1"/>
</dbReference>
<dbReference type="Gene3D" id="3.90.199.10">
    <property type="entry name" value="Topoisomerase II, domain 5"/>
    <property type="match status" value="1"/>
</dbReference>
<keyword evidence="4 5" id="KW-0413">Isomerase</keyword>
<name>A0ABN9CF66_9NEOB</name>
<evidence type="ECO:0000256" key="2">
    <source>
        <dbReference type="ARBA" id="ARBA00023029"/>
    </source>
</evidence>
<reference evidence="7" key="1">
    <citation type="submission" date="2023-05" db="EMBL/GenBank/DDBJ databases">
        <authorList>
            <person name="Stuckert A."/>
        </authorList>
    </citation>
    <scope>NUCLEOTIDE SEQUENCE</scope>
</reference>
<evidence type="ECO:0000256" key="3">
    <source>
        <dbReference type="ARBA" id="ARBA00023125"/>
    </source>
</evidence>
<dbReference type="PANTHER" id="PTHR43493:SF5">
    <property type="entry name" value="DNA GYRASE SUBUNIT A, CHLOROPLASTIC_MITOCHONDRIAL"/>
    <property type="match status" value="1"/>
</dbReference>
<dbReference type="EMBL" id="CATNWA010009819">
    <property type="protein sequence ID" value="CAI9558749.1"/>
    <property type="molecule type" value="Genomic_DNA"/>
</dbReference>
<evidence type="ECO:0000313" key="8">
    <source>
        <dbReference type="Proteomes" id="UP001162483"/>
    </source>
</evidence>
<feature type="domain" description="Topo IIA-type catalytic" evidence="6">
    <location>
        <begin position="1"/>
        <end position="107"/>
    </location>
</feature>
<accession>A0ABN9CF66</accession>
<dbReference type="InterPro" id="IPR013760">
    <property type="entry name" value="Topo_IIA-like_dom_sf"/>
</dbReference>
<keyword evidence="3 5" id="KW-0238">DNA-binding</keyword>
<comment type="similarity">
    <text evidence="1">Belongs to the type II topoisomerase GyrA/ParC subunit family.</text>
</comment>
<gene>
    <name evidence="7" type="ORF">SPARVUS_LOCUS4944854</name>
</gene>
<keyword evidence="8" id="KW-1185">Reference proteome</keyword>
<evidence type="ECO:0000256" key="5">
    <source>
        <dbReference type="PROSITE-ProRule" id="PRU01384"/>
    </source>
</evidence>
<evidence type="ECO:0000256" key="4">
    <source>
        <dbReference type="ARBA" id="ARBA00023235"/>
    </source>
</evidence>
<comment type="catalytic activity">
    <reaction evidence="5">
        <text>ATP-dependent breakage, passage and rejoining of double-stranded DNA.</text>
        <dbReference type="EC" id="5.6.2.2"/>
    </reaction>
</comment>
<evidence type="ECO:0000256" key="1">
    <source>
        <dbReference type="ARBA" id="ARBA00008263"/>
    </source>
</evidence>
<sequence length="107" mass="12084">MLRDGMKPVHRRILFAMLELGTLHNRPHKKSARIVGEVLGKYHPHGDTALFNDAMARYGTRLGAMRYTLIDGQGNFGNQDGDGPPAAMRYTEARLHKMAEQTMSDFR</sequence>
<dbReference type="SUPFAM" id="SSF56719">
    <property type="entry name" value="Type II DNA topoisomerase"/>
    <property type="match status" value="1"/>
</dbReference>
<dbReference type="Pfam" id="PF00521">
    <property type="entry name" value="DNA_topoisoIV"/>
    <property type="match status" value="1"/>
</dbReference>
<proteinExistence type="inferred from homology"/>
<dbReference type="Proteomes" id="UP001162483">
    <property type="component" value="Unassembled WGS sequence"/>
</dbReference>
<protein>
    <recommendedName>
        <fullName evidence="6">Topo IIA-type catalytic domain-containing protein</fullName>
    </recommendedName>
</protein>
<dbReference type="InterPro" id="IPR013758">
    <property type="entry name" value="Topo_IIA_A/C_ab"/>
</dbReference>